<dbReference type="AlphaFoldDB" id="A0A7W8E2Z5"/>
<keyword evidence="1" id="KW-0472">Membrane</keyword>
<sequence length="78" mass="8575">MRATRADSVSRGSCISLSMRAISFFSDIAALLLIFIFGCWHKSDAQSVLKGSTQGFALKSLPGSGWFLSFYCPIFLME</sequence>
<feature type="transmembrane region" description="Helical" evidence="1">
    <location>
        <begin position="60"/>
        <end position="77"/>
    </location>
</feature>
<feature type="transmembrane region" description="Helical" evidence="1">
    <location>
        <begin position="21"/>
        <end position="40"/>
    </location>
</feature>
<proteinExistence type="predicted"/>
<evidence type="ECO:0000313" key="3">
    <source>
        <dbReference type="Proteomes" id="UP000540989"/>
    </source>
</evidence>
<accession>A0A7W8E2Z5</accession>
<organism evidence="2 3">
    <name type="scientific">Granulicella aggregans</name>
    <dbReference type="NCBI Taxonomy" id="474949"/>
    <lineage>
        <taxon>Bacteria</taxon>
        <taxon>Pseudomonadati</taxon>
        <taxon>Acidobacteriota</taxon>
        <taxon>Terriglobia</taxon>
        <taxon>Terriglobales</taxon>
        <taxon>Acidobacteriaceae</taxon>
        <taxon>Granulicella</taxon>
    </lineage>
</organism>
<gene>
    <name evidence="2" type="ORF">HDF16_002159</name>
</gene>
<dbReference type="Proteomes" id="UP000540989">
    <property type="component" value="Unassembled WGS sequence"/>
</dbReference>
<keyword evidence="3" id="KW-1185">Reference proteome</keyword>
<protein>
    <submittedName>
        <fullName evidence="2">Uncharacterized protein</fullName>
    </submittedName>
</protein>
<evidence type="ECO:0000256" key="1">
    <source>
        <dbReference type="SAM" id="Phobius"/>
    </source>
</evidence>
<evidence type="ECO:0000313" key="2">
    <source>
        <dbReference type="EMBL" id="MBB5057453.1"/>
    </source>
</evidence>
<keyword evidence="1" id="KW-0812">Transmembrane</keyword>
<dbReference type="EMBL" id="JACHIP010000003">
    <property type="protein sequence ID" value="MBB5057453.1"/>
    <property type="molecule type" value="Genomic_DNA"/>
</dbReference>
<keyword evidence="1" id="KW-1133">Transmembrane helix</keyword>
<reference evidence="2 3" key="1">
    <citation type="submission" date="2020-08" db="EMBL/GenBank/DDBJ databases">
        <title>Genomic Encyclopedia of Type Strains, Phase IV (KMG-V): Genome sequencing to study the core and pangenomes of soil and plant-associated prokaryotes.</title>
        <authorList>
            <person name="Whitman W."/>
        </authorList>
    </citation>
    <scope>NUCLEOTIDE SEQUENCE [LARGE SCALE GENOMIC DNA]</scope>
    <source>
        <strain evidence="2 3">M8UP14</strain>
    </source>
</reference>
<name>A0A7W8E2Z5_9BACT</name>
<comment type="caution">
    <text evidence="2">The sequence shown here is derived from an EMBL/GenBank/DDBJ whole genome shotgun (WGS) entry which is preliminary data.</text>
</comment>